<dbReference type="Proteomes" id="UP000283210">
    <property type="component" value="Chromosome 8"/>
</dbReference>
<organism evidence="2 3">
    <name type="scientific">Oryzias javanicus</name>
    <name type="common">Javanese ricefish</name>
    <name type="synonym">Aplocheilus javanicus</name>
    <dbReference type="NCBI Taxonomy" id="123683"/>
    <lineage>
        <taxon>Eukaryota</taxon>
        <taxon>Metazoa</taxon>
        <taxon>Chordata</taxon>
        <taxon>Craniata</taxon>
        <taxon>Vertebrata</taxon>
        <taxon>Euteleostomi</taxon>
        <taxon>Actinopterygii</taxon>
        <taxon>Neopterygii</taxon>
        <taxon>Teleostei</taxon>
        <taxon>Neoteleostei</taxon>
        <taxon>Acanthomorphata</taxon>
        <taxon>Ovalentaria</taxon>
        <taxon>Atherinomorphae</taxon>
        <taxon>Beloniformes</taxon>
        <taxon>Adrianichthyidae</taxon>
        <taxon>Oryziinae</taxon>
        <taxon>Oryzias</taxon>
    </lineage>
</organism>
<name>A0A437D619_ORYJA</name>
<reference evidence="2 3" key="2">
    <citation type="submission" date="2019-01" db="EMBL/GenBank/DDBJ databases">
        <title>A chromosome length genome reference of the Java medaka (oryzias javanicus).</title>
        <authorList>
            <person name="Herpin A."/>
            <person name="Takehana Y."/>
            <person name="Naruse K."/>
            <person name="Ansai S."/>
            <person name="Kawaguchi M."/>
        </authorList>
    </citation>
    <scope>NUCLEOTIDE SEQUENCE [LARGE SCALE GENOMIC DNA]</scope>
    <source>
        <strain evidence="2">RS831</strain>
        <tissue evidence="2">Whole body</tissue>
    </source>
</reference>
<accession>A0A437D619</accession>
<dbReference type="AlphaFoldDB" id="A0A437D619"/>
<feature type="region of interest" description="Disordered" evidence="1">
    <location>
        <begin position="65"/>
        <end position="133"/>
    </location>
</feature>
<evidence type="ECO:0000313" key="2">
    <source>
        <dbReference type="EMBL" id="RVE70092.1"/>
    </source>
</evidence>
<proteinExistence type="predicted"/>
<sequence length="133" mass="13674">MNGAVYISFFQGQLESVLEQVVQLAVQEISKTVGASLNALLLETAVKETENGGCGCSCRRGRAAAARRGGRGPGGAAKAKAGDGRRTKPEAGGQSGARGVAFDTAAWSSGDESWVSRRPPRARARNSAAARGL</sequence>
<evidence type="ECO:0000313" key="3">
    <source>
        <dbReference type="Proteomes" id="UP000283210"/>
    </source>
</evidence>
<dbReference type="EMBL" id="CM012444">
    <property type="protein sequence ID" value="RVE70092.1"/>
    <property type="molecule type" value="Genomic_DNA"/>
</dbReference>
<evidence type="ECO:0000256" key="1">
    <source>
        <dbReference type="SAM" id="MobiDB-lite"/>
    </source>
</evidence>
<reference evidence="2 3" key="1">
    <citation type="submission" date="2018-11" db="EMBL/GenBank/DDBJ databases">
        <authorList>
            <person name="Lopez-Roques C."/>
            <person name="Donnadieu C."/>
            <person name="Bouchez O."/>
            <person name="Klopp C."/>
            <person name="Cabau C."/>
            <person name="Zahm M."/>
        </authorList>
    </citation>
    <scope>NUCLEOTIDE SEQUENCE [LARGE SCALE GENOMIC DNA]</scope>
    <source>
        <strain evidence="2">RS831</strain>
        <tissue evidence="2">Whole body</tissue>
    </source>
</reference>
<feature type="compositionally biased region" description="Basic and acidic residues" evidence="1">
    <location>
        <begin position="80"/>
        <end position="89"/>
    </location>
</feature>
<keyword evidence="3" id="KW-1185">Reference proteome</keyword>
<protein>
    <submittedName>
        <fullName evidence="2">Uncharacterized protein</fullName>
    </submittedName>
</protein>
<gene>
    <name evidence="2" type="ORF">OJAV_G00084160</name>
</gene>